<reference evidence="1 2" key="1">
    <citation type="journal article" date="2022" name="Plant J.">
        <title>Chromosome-level genome of Camellia lanceoleosa provides a valuable resource for understanding genome evolution and self-incompatibility.</title>
        <authorList>
            <person name="Gong W."/>
            <person name="Xiao S."/>
            <person name="Wang L."/>
            <person name="Liao Z."/>
            <person name="Chang Y."/>
            <person name="Mo W."/>
            <person name="Hu G."/>
            <person name="Li W."/>
            <person name="Zhao G."/>
            <person name="Zhu H."/>
            <person name="Hu X."/>
            <person name="Ji K."/>
            <person name="Xiang X."/>
            <person name="Song Q."/>
            <person name="Yuan D."/>
            <person name="Jin S."/>
            <person name="Zhang L."/>
        </authorList>
    </citation>
    <scope>NUCLEOTIDE SEQUENCE [LARGE SCALE GENOMIC DNA]</scope>
    <source>
        <strain evidence="1">SQ_2022a</strain>
    </source>
</reference>
<sequence>MLLRSSSCPISNSSWIPNLRESSPDSDHPRQLIRTKSLSRGALCPTIGEQALGSKSRSLERVLSNAELWVDADHEKGPQTVVAGGGGGGGRICGGGGGAGGGRGLEGGDGFSGYDGTEAYYQKMIEANPGNALLLGNYAKFLKEVRGDLAKAEEYCGRAILENPNDGNAMSLYADLIWQTKRDAHRAENYFDQAVKADPDDCYVLASDARFLWDAEEEEEEEEHYGMDSSFSSPSNYSFLGEHSTTLS</sequence>
<keyword evidence="2" id="KW-1185">Reference proteome</keyword>
<dbReference type="Proteomes" id="UP001060215">
    <property type="component" value="Chromosome 15"/>
</dbReference>
<gene>
    <name evidence="1" type="ORF">LOK49_LG14G01746</name>
</gene>
<organism evidence="1 2">
    <name type="scientific">Camellia lanceoleosa</name>
    <dbReference type="NCBI Taxonomy" id="1840588"/>
    <lineage>
        <taxon>Eukaryota</taxon>
        <taxon>Viridiplantae</taxon>
        <taxon>Streptophyta</taxon>
        <taxon>Embryophyta</taxon>
        <taxon>Tracheophyta</taxon>
        <taxon>Spermatophyta</taxon>
        <taxon>Magnoliopsida</taxon>
        <taxon>eudicotyledons</taxon>
        <taxon>Gunneridae</taxon>
        <taxon>Pentapetalae</taxon>
        <taxon>asterids</taxon>
        <taxon>Ericales</taxon>
        <taxon>Theaceae</taxon>
        <taxon>Camellia</taxon>
    </lineage>
</organism>
<proteinExistence type="predicted"/>
<evidence type="ECO:0000313" key="2">
    <source>
        <dbReference type="Proteomes" id="UP001060215"/>
    </source>
</evidence>
<name>A0ACC0FDW5_9ERIC</name>
<protein>
    <submittedName>
        <fullName evidence="1">Uncharacterized protein</fullName>
    </submittedName>
</protein>
<evidence type="ECO:0000313" key="1">
    <source>
        <dbReference type="EMBL" id="KAI7986500.1"/>
    </source>
</evidence>
<comment type="caution">
    <text evidence="1">The sequence shown here is derived from an EMBL/GenBank/DDBJ whole genome shotgun (WGS) entry which is preliminary data.</text>
</comment>
<accession>A0ACC0FDW5</accession>
<dbReference type="EMBL" id="CM045772">
    <property type="protein sequence ID" value="KAI7986500.1"/>
    <property type="molecule type" value="Genomic_DNA"/>
</dbReference>